<dbReference type="PANTHER" id="PTHR46713">
    <property type="entry name" value="F13M7.16 PROTEIN"/>
    <property type="match status" value="1"/>
</dbReference>
<feature type="non-terminal residue" evidence="2">
    <location>
        <position position="1"/>
    </location>
</feature>
<dbReference type="Proteomes" id="UP000685013">
    <property type="component" value="Chromosome 12"/>
</dbReference>
<evidence type="ECO:0000313" key="2">
    <source>
        <dbReference type="EMBL" id="KAG6586194.1"/>
    </source>
</evidence>
<evidence type="ECO:0000313" key="3">
    <source>
        <dbReference type="Proteomes" id="UP000685013"/>
    </source>
</evidence>
<dbReference type="AlphaFoldDB" id="A0AAV6MRQ1"/>
<proteinExistence type="predicted"/>
<comment type="caution">
    <text evidence="2">The sequence shown here is derived from an EMBL/GenBank/DDBJ whole genome shotgun (WGS) entry which is preliminary data.</text>
</comment>
<gene>
    <name evidence="2" type="primary">ubxn1-a</name>
    <name evidence="2" type="ORF">SDJN03_18927</name>
</gene>
<evidence type="ECO:0000259" key="1">
    <source>
        <dbReference type="PROSITE" id="PS50030"/>
    </source>
</evidence>
<dbReference type="InterPro" id="IPR015940">
    <property type="entry name" value="UBA"/>
</dbReference>
<dbReference type="EMBL" id="JAGKQH010000012">
    <property type="protein sequence ID" value="KAG6586194.1"/>
    <property type="molecule type" value="Genomic_DNA"/>
</dbReference>
<dbReference type="Pfam" id="PF22562">
    <property type="entry name" value="UBA_7"/>
    <property type="match status" value="1"/>
</dbReference>
<keyword evidence="3" id="KW-1185">Reference proteome</keyword>
<organism evidence="2 3">
    <name type="scientific">Cucurbita argyrosperma subsp. sororia</name>
    <dbReference type="NCBI Taxonomy" id="37648"/>
    <lineage>
        <taxon>Eukaryota</taxon>
        <taxon>Viridiplantae</taxon>
        <taxon>Streptophyta</taxon>
        <taxon>Embryophyta</taxon>
        <taxon>Tracheophyta</taxon>
        <taxon>Spermatophyta</taxon>
        <taxon>Magnoliopsida</taxon>
        <taxon>eudicotyledons</taxon>
        <taxon>Gunneridae</taxon>
        <taxon>Pentapetalae</taxon>
        <taxon>rosids</taxon>
        <taxon>fabids</taxon>
        <taxon>Cucurbitales</taxon>
        <taxon>Cucurbitaceae</taxon>
        <taxon>Cucurbiteae</taxon>
        <taxon>Cucurbita</taxon>
    </lineage>
</organism>
<name>A0AAV6MRQ1_9ROSI</name>
<reference evidence="2 3" key="1">
    <citation type="journal article" date="2021" name="Hortic Res">
        <title>The domestication of Cucurbita argyrosperma as revealed by the genome of its wild relative.</title>
        <authorList>
            <person name="Barrera-Redondo J."/>
            <person name="Sanchez-de la Vega G."/>
            <person name="Aguirre-Liguori J.A."/>
            <person name="Castellanos-Morales G."/>
            <person name="Gutierrez-Guerrero Y.T."/>
            <person name="Aguirre-Dugua X."/>
            <person name="Aguirre-Planter E."/>
            <person name="Tenaillon M.I."/>
            <person name="Lira-Saade R."/>
            <person name="Eguiarte L.E."/>
        </authorList>
    </citation>
    <scope>NUCLEOTIDE SEQUENCE [LARGE SCALE GENOMIC DNA]</scope>
    <source>
        <strain evidence="2">JBR-2021</strain>
    </source>
</reference>
<sequence length="92" mass="10498">MAFLEVKQKLLRKVESLGFSRARAARALHVTGNASFEDAIDWIVHHENDPDIDQVPLVAIEIDIESPEPFHITEETKKKANELRYDARICSL</sequence>
<feature type="domain" description="UBA" evidence="1">
    <location>
        <begin position="5"/>
        <end position="46"/>
    </location>
</feature>
<accession>A0AAV6MRQ1</accession>
<protein>
    <submittedName>
        <fullName evidence="2">UBX domain-containing protein 1-A</fullName>
    </submittedName>
</protein>
<dbReference type="PROSITE" id="PS50030">
    <property type="entry name" value="UBA"/>
    <property type="match status" value="1"/>
</dbReference>
<dbReference type="PANTHER" id="PTHR46713:SF4">
    <property type="entry name" value="UBIQUITIN-ASSOCIATED (UBA)_TS-N DOMAIN PROTEIN"/>
    <property type="match status" value="1"/>
</dbReference>